<gene>
    <name evidence="1" type="ORF">SEMRO_64_G036140.1</name>
</gene>
<evidence type="ECO:0000313" key="1">
    <source>
        <dbReference type="EMBL" id="CAB9499561.1"/>
    </source>
</evidence>
<comment type="caution">
    <text evidence="1">The sequence shown here is derived from an EMBL/GenBank/DDBJ whole genome shotgun (WGS) entry which is preliminary data.</text>
</comment>
<evidence type="ECO:0000313" key="2">
    <source>
        <dbReference type="Proteomes" id="UP001153069"/>
    </source>
</evidence>
<keyword evidence="2" id="KW-1185">Reference proteome</keyword>
<name>A0A9N8DF55_9STRA</name>
<organism evidence="1 2">
    <name type="scientific">Seminavis robusta</name>
    <dbReference type="NCBI Taxonomy" id="568900"/>
    <lineage>
        <taxon>Eukaryota</taxon>
        <taxon>Sar</taxon>
        <taxon>Stramenopiles</taxon>
        <taxon>Ochrophyta</taxon>
        <taxon>Bacillariophyta</taxon>
        <taxon>Bacillariophyceae</taxon>
        <taxon>Bacillariophycidae</taxon>
        <taxon>Naviculales</taxon>
        <taxon>Naviculaceae</taxon>
        <taxon>Seminavis</taxon>
    </lineage>
</organism>
<dbReference type="Proteomes" id="UP001153069">
    <property type="component" value="Unassembled WGS sequence"/>
</dbReference>
<dbReference type="SUPFAM" id="SSF140860">
    <property type="entry name" value="Pseudo ankyrin repeat-like"/>
    <property type="match status" value="1"/>
</dbReference>
<sequence length="250" mass="28025">MEICFLTKGGAGLALFSLGSNDTDSVPVDTKVVYHRLVKALEKNKPLHVFKNLLCQNPRVLDLPDGILEKDFADIDDNEDEVEMYRKTLLHWACECSAPLDIIEFLVQQKPEATTESEYDDGMWLPLNSALNAAAPLDVVILLLETTVRMDSRALDWQYGCAYWTHVTEWILKSDMNNDIKAMMASIDDDEMGESDELLAAQKAASSQHLNIATIKTLVINTEIQKLFQQQEFQSAVNEVAFLVASRGVN</sequence>
<dbReference type="AlphaFoldDB" id="A0A9N8DF55"/>
<dbReference type="EMBL" id="CAICTM010000063">
    <property type="protein sequence ID" value="CAB9499561.1"/>
    <property type="molecule type" value="Genomic_DNA"/>
</dbReference>
<accession>A0A9N8DF55</accession>
<proteinExistence type="predicted"/>
<protein>
    <submittedName>
        <fullName evidence="1">Uncharacterized protein</fullName>
    </submittedName>
</protein>
<reference evidence="1" key="1">
    <citation type="submission" date="2020-06" db="EMBL/GenBank/DDBJ databases">
        <authorList>
            <consortium name="Plant Systems Biology data submission"/>
        </authorList>
    </citation>
    <scope>NUCLEOTIDE SEQUENCE</scope>
    <source>
        <strain evidence="1">D6</strain>
    </source>
</reference>